<dbReference type="Gene3D" id="1.10.287.950">
    <property type="entry name" value="Methyl-accepting chemotaxis protein"/>
    <property type="match status" value="1"/>
</dbReference>
<dbReference type="GO" id="GO:0004888">
    <property type="term" value="F:transmembrane signaling receptor activity"/>
    <property type="evidence" value="ECO:0007669"/>
    <property type="project" value="InterPro"/>
</dbReference>
<dbReference type="PROSITE" id="PS00538">
    <property type="entry name" value="CHEMOTAXIS_TRANSDUC_1"/>
    <property type="match status" value="1"/>
</dbReference>
<dbReference type="SUPFAM" id="SSF58104">
    <property type="entry name" value="Methyl-accepting chemotaxis protein (MCP) signaling domain"/>
    <property type="match status" value="1"/>
</dbReference>
<dbReference type="GO" id="GO:0007165">
    <property type="term" value="P:signal transduction"/>
    <property type="evidence" value="ECO:0007669"/>
    <property type="project" value="UniProtKB-KW"/>
</dbReference>
<sequence length="514" mass="54950">MKISTRLTIGFGLLIMLFIICTLVALTAFTDARKGMDDALNVKMRKYQLVLNMRGGLRDMSVVVRNIILITDPHRMQQEWQRLTAMKAQYISNRESLAEMVQKEPDGAGRVTFAKVIENESKVLGVMEQAGQLGLQNRQKEATDFLLTTVRTVQFALLDAIDEMTNMLMQNSQEALENNSRSIGRSSIILIILAATSILLSVATGVLIVRLLMRQLGGEPAQAQALAAAIAEGDLNSPLTLRKNDRDSLLASLGVMQSRLRELVSQIKDTSSNVALAADEIAQGNTELSSRTEQQAAALQETAASMEQLTATVKSNTAGAHETARTARETAALAQAGEADVHRMSDTMHDISHSAKKIRDITGVIESIAFQTNILALNAAVEAARAGEGGRGFAVVAGEVRTLAQRSATAAKEIKALIEQTVDQVGNGVTVASGTCQSILTVVGMVGELADAMDNISLASSEQMQGISQVSIAVSQMDGVTQNNAALVEESSSASQSLSEQAHALRSVVATFRV</sequence>
<evidence type="ECO:0000256" key="4">
    <source>
        <dbReference type="ARBA" id="ARBA00029447"/>
    </source>
</evidence>
<evidence type="ECO:0000259" key="7">
    <source>
        <dbReference type="PROSITE" id="PS50111"/>
    </source>
</evidence>
<name>A0A0M2K742_9GAMM</name>
<dbReference type="Proteomes" id="UP000264980">
    <property type="component" value="Chromosome"/>
</dbReference>
<dbReference type="InterPro" id="IPR024478">
    <property type="entry name" value="HlyB_4HB_MCP"/>
</dbReference>
<evidence type="ECO:0000256" key="2">
    <source>
        <dbReference type="ARBA" id="ARBA00022500"/>
    </source>
</evidence>
<comment type="subcellular location">
    <subcellularLocation>
        <location evidence="1">Membrane</location>
    </subcellularLocation>
</comment>
<dbReference type="RefSeq" id="WP_016169841.1">
    <property type="nucleotide sequence ID" value="NZ_CP013970.1"/>
</dbReference>
<evidence type="ECO:0000256" key="1">
    <source>
        <dbReference type="ARBA" id="ARBA00004370"/>
    </source>
</evidence>
<keyword evidence="10" id="KW-1185">Reference proteome</keyword>
<evidence type="ECO:0000313" key="10">
    <source>
        <dbReference type="Proteomes" id="UP000033924"/>
    </source>
</evidence>
<dbReference type="InterPro" id="IPR004090">
    <property type="entry name" value="Chemotax_Me-accpt_rcpt"/>
</dbReference>
<evidence type="ECO:0000256" key="5">
    <source>
        <dbReference type="PROSITE-ProRule" id="PRU00284"/>
    </source>
</evidence>
<reference evidence="9 10" key="1">
    <citation type="submission" date="2015-01" db="EMBL/GenBank/DDBJ databases">
        <title>Erwinia tracheiphila.</title>
        <authorList>
            <person name="Shapiro L.R."/>
        </authorList>
    </citation>
    <scope>NUCLEOTIDE SEQUENCE [LARGE SCALE GENOMIC DNA]</scope>
    <source>
        <strain evidence="9 10">BuffGH</strain>
    </source>
</reference>
<dbReference type="Pfam" id="PF12729">
    <property type="entry name" value="4HB_MCP_1"/>
    <property type="match status" value="1"/>
</dbReference>
<dbReference type="PROSITE" id="PS50111">
    <property type="entry name" value="CHEMOTAXIS_TRANSDUC_2"/>
    <property type="match status" value="1"/>
</dbReference>
<dbReference type="FunFam" id="1.10.287.950:FF:000001">
    <property type="entry name" value="Methyl-accepting chemotaxis sensory transducer"/>
    <property type="match status" value="1"/>
</dbReference>
<dbReference type="STRING" id="65700.SY86_03845"/>
<dbReference type="CDD" id="cd19411">
    <property type="entry name" value="MCP2201-like_sensor"/>
    <property type="match status" value="1"/>
</dbReference>
<evidence type="ECO:0000256" key="6">
    <source>
        <dbReference type="SAM" id="Phobius"/>
    </source>
</evidence>
<evidence type="ECO:0000313" key="9">
    <source>
        <dbReference type="EMBL" id="KKF34754.1"/>
    </source>
</evidence>
<dbReference type="InterPro" id="IPR004091">
    <property type="entry name" value="Chemotax_Me-accpt_rcpt_Me-site"/>
</dbReference>
<gene>
    <name evidence="8" type="ORF">AV903_07795</name>
    <name evidence="9" type="ORF">SY86_03845</name>
</gene>
<dbReference type="GO" id="GO:0006935">
    <property type="term" value="P:chemotaxis"/>
    <property type="evidence" value="ECO:0007669"/>
    <property type="project" value="UniProtKB-KW"/>
</dbReference>
<dbReference type="PANTHER" id="PTHR43531">
    <property type="entry name" value="PROTEIN ICFG"/>
    <property type="match status" value="1"/>
</dbReference>
<keyword evidence="6" id="KW-0812">Transmembrane</keyword>
<feature type="domain" description="Methyl-accepting transducer" evidence="7">
    <location>
        <begin position="270"/>
        <end position="499"/>
    </location>
</feature>
<dbReference type="EMBL" id="JXNU01000003">
    <property type="protein sequence ID" value="KKF34754.1"/>
    <property type="molecule type" value="Genomic_DNA"/>
</dbReference>
<keyword evidence="6" id="KW-1133">Transmembrane helix</keyword>
<accession>A0A0M2K742</accession>
<dbReference type="InterPro" id="IPR051310">
    <property type="entry name" value="MCP_chemotaxis"/>
</dbReference>
<dbReference type="Pfam" id="PF00015">
    <property type="entry name" value="MCPsignal"/>
    <property type="match status" value="1"/>
</dbReference>
<keyword evidence="3 5" id="KW-0807">Transducer</keyword>
<dbReference type="PRINTS" id="PR00260">
    <property type="entry name" value="CHEMTRNSDUCR"/>
</dbReference>
<feature type="transmembrane region" description="Helical" evidence="6">
    <location>
        <begin position="6"/>
        <end position="29"/>
    </location>
</feature>
<dbReference type="InterPro" id="IPR004089">
    <property type="entry name" value="MCPsignal_dom"/>
</dbReference>
<dbReference type="AlphaFoldDB" id="A0A0M2K742"/>
<dbReference type="Proteomes" id="UP000033924">
    <property type="component" value="Unassembled WGS sequence"/>
</dbReference>
<reference evidence="8 11" key="2">
    <citation type="submission" date="2016-01" db="EMBL/GenBank/DDBJ databases">
        <authorList>
            <person name="Oliw E.H."/>
        </authorList>
    </citation>
    <scope>NUCLEOTIDE SEQUENCE [LARGE SCALE GENOMIC DNA]</scope>
    <source>
        <strain evidence="8 11">MDcuke</strain>
    </source>
</reference>
<evidence type="ECO:0000313" key="11">
    <source>
        <dbReference type="Proteomes" id="UP000264980"/>
    </source>
</evidence>
<dbReference type="InterPro" id="IPR047347">
    <property type="entry name" value="YvaQ-like_sensor"/>
</dbReference>
<dbReference type="PATRIC" id="fig|65700.7.peg.965"/>
<dbReference type="EMBL" id="CP013970">
    <property type="protein sequence ID" value="AXF75972.1"/>
    <property type="molecule type" value="Genomic_DNA"/>
</dbReference>
<protein>
    <submittedName>
        <fullName evidence="9">Chemotaxis protein</fullName>
    </submittedName>
</protein>
<evidence type="ECO:0000256" key="3">
    <source>
        <dbReference type="ARBA" id="ARBA00023224"/>
    </source>
</evidence>
<dbReference type="CDD" id="cd11386">
    <property type="entry name" value="MCP_signal"/>
    <property type="match status" value="1"/>
</dbReference>
<keyword evidence="2" id="KW-0145">Chemotaxis</keyword>
<dbReference type="SMART" id="SM00283">
    <property type="entry name" value="MA"/>
    <property type="match status" value="1"/>
</dbReference>
<comment type="similarity">
    <text evidence="4">Belongs to the methyl-accepting chemotaxis (MCP) protein family.</text>
</comment>
<proteinExistence type="inferred from homology"/>
<organism evidence="9 10">
    <name type="scientific">Erwinia tracheiphila</name>
    <dbReference type="NCBI Taxonomy" id="65700"/>
    <lineage>
        <taxon>Bacteria</taxon>
        <taxon>Pseudomonadati</taxon>
        <taxon>Pseudomonadota</taxon>
        <taxon>Gammaproteobacteria</taxon>
        <taxon>Enterobacterales</taxon>
        <taxon>Erwiniaceae</taxon>
        <taxon>Erwinia</taxon>
    </lineage>
</organism>
<dbReference type="PANTHER" id="PTHR43531:SF5">
    <property type="entry name" value="METHYL-ACCEPTING CHEMOTAXIS PROTEIN III"/>
    <property type="match status" value="1"/>
</dbReference>
<feature type="transmembrane region" description="Helical" evidence="6">
    <location>
        <begin position="188"/>
        <end position="213"/>
    </location>
</feature>
<evidence type="ECO:0000313" key="8">
    <source>
        <dbReference type="EMBL" id="AXF75972.1"/>
    </source>
</evidence>
<keyword evidence="6" id="KW-0472">Membrane</keyword>
<dbReference type="GO" id="GO:0005886">
    <property type="term" value="C:plasma membrane"/>
    <property type="evidence" value="ECO:0007669"/>
    <property type="project" value="TreeGrafter"/>
</dbReference>